<dbReference type="GO" id="GO:0006281">
    <property type="term" value="P:DNA repair"/>
    <property type="evidence" value="ECO:0007669"/>
    <property type="project" value="TreeGrafter"/>
</dbReference>
<sequence length="321" mass="38235">MNQTLIMKYKPTKWEDFHFDEKLSNIFQMYIDIDKIKMLISGNHGTGKTTLIKIIINQYFKNIALKDINENVLYVNPLKEQGIQYYRNDVKNFCQTYCTIKGKKKFVIMDDFDLVHEQSQQVFRSIVDGYENNVHFIISTSDIFKIVESIQSRFTNLVLPQFNKTFIKNLCNKICINEKIVFLNGMNELFLSICDNNIQLMLQYLEGFRLLRQDVNEKIIFDICSHVNFSKMSLYFKCMQENKINEGIEILFNLYHDGFSVMDILDSIFNYVKMEKVEIAEEIKYKLIKYLCKYITIFHEIHEEEIELALFTNNIIKLFKE</sequence>
<dbReference type="SUPFAM" id="SSF48019">
    <property type="entry name" value="post-AAA+ oligomerization domain-like"/>
    <property type="match status" value="1"/>
</dbReference>
<dbReference type="Pfam" id="PF00004">
    <property type="entry name" value="AAA"/>
    <property type="match status" value="1"/>
</dbReference>
<dbReference type="InterPro" id="IPR027417">
    <property type="entry name" value="P-loop_NTPase"/>
</dbReference>
<proteinExistence type="predicted"/>
<dbReference type="SMART" id="SM00382">
    <property type="entry name" value="AAA"/>
    <property type="match status" value="1"/>
</dbReference>
<dbReference type="AlphaFoldDB" id="A0A6C0EGV5"/>
<protein>
    <recommendedName>
        <fullName evidence="1">AAA+ ATPase domain-containing protein</fullName>
    </recommendedName>
</protein>
<dbReference type="EMBL" id="MN738855">
    <property type="protein sequence ID" value="QHT28374.1"/>
    <property type="molecule type" value="Genomic_DNA"/>
</dbReference>
<organism evidence="2">
    <name type="scientific">viral metagenome</name>
    <dbReference type="NCBI Taxonomy" id="1070528"/>
    <lineage>
        <taxon>unclassified sequences</taxon>
        <taxon>metagenomes</taxon>
        <taxon>organismal metagenomes</taxon>
    </lineage>
</organism>
<dbReference type="PANTHER" id="PTHR11669:SF5">
    <property type="entry name" value="REPLICATION FACTOR C SUBUNIT 2"/>
    <property type="match status" value="1"/>
</dbReference>
<dbReference type="SUPFAM" id="SSF52540">
    <property type="entry name" value="P-loop containing nucleoside triphosphate hydrolases"/>
    <property type="match status" value="1"/>
</dbReference>
<accession>A0A6C0EGV5</accession>
<dbReference type="InterPro" id="IPR008921">
    <property type="entry name" value="DNA_pol3_clamp-load_cplx_C"/>
</dbReference>
<dbReference type="Gene3D" id="3.40.50.300">
    <property type="entry name" value="P-loop containing nucleotide triphosphate hydrolases"/>
    <property type="match status" value="1"/>
</dbReference>
<dbReference type="GO" id="GO:0003677">
    <property type="term" value="F:DNA binding"/>
    <property type="evidence" value="ECO:0007669"/>
    <property type="project" value="InterPro"/>
</dbReference>
<feature type="domain" description="AAA+ ATPase" evidence="1">
    <location>
        <begin position="34"/>
        <end position="163"/>
    </location>
</feature>
<dbReference type="GO" id="GO:0003689">
    <property type="term" value="F:DNA clamp loader activity"/>
    <property type="evidence" value="ECO:0007669"/>
    <property type="project" value="TreeGrafter"/>
</dbReference>
<dbReference type="GO" id="GO:0005524">
    <property type="term" value="F:ATP binding"/>
    <property type="evidence" value="ECO:0007669"/>
    <property type="project" value="UniProtKB-KW"/>
</dbReference>
<dbReference type="InterPro" id="IPR003593">
    <property type="entry name" value="AAA+_ATPase"/>
</dbReference>
<dbReference type="InterPro" id="IPR050238">
    <property type="entry name" value="DNA_Rep/Repair_Clamp_Loader"/>
</dbReference>
<dbReference type="GO" id="GO:0005634">
    <property type="term" value="C:nucleus"/>
    <property type="evidence" value="ECO:0007669"/>
    <property type="project" value="TreeGrafter"/>
</dbReference>
<evidence type="ECO:0000313" key="2">
    <source>
        <dbReference type="EMBL" id="QHT28374.1"/>
    </source>
</evidence>
<dbReference type="GO" id="GO:0006261">
    <property type="term" value="P:DNA-templated DNA replication"/>
    <property type="evidence" value="ECO:0007669"/>
    <property type="project" value="TreeGrafter"/>
</dbReference>
<evidence type="ECO:0000259" key="1">
    <source>
        <dbReference type="SMART" id="SM00382"/>
    </source>
</evidence>
<dbReference type="GO" id="GO:0005663">
    <property type="term" value="C:DNA replication factor C complex"/>
    <property type="evidence" value="ECO:0007669"/>
    <property type="project" value="TreeGrafter"/>
</dbReference>
<dbReference type="InterPro" id="IPR003959">
    <property type="entry name" value="ATPase_AAA_core"/>
</dbReference>
<dbReference type="Gene3D" id="1.20.272.10">
    <property type="match status" value="1"/>
</dbReference>
<dbReference type="GO" id="GO:0016887">
    <property type="term" value="F:ATP hydrolysis activity"/>
    <property type="evidence" value="ECO:0007669"/>
    <property type="project" value="InterPro"/>
</dbReference>
<reference evidence="2" key="1">
    <citation type="journal article" date="2020" name="Nature">
        <title>Giant virus diversity and host interactions through global metagenomics.</title>
        <authorList>
            <person name="Schulz F."/>
            <person name="Roux S."/>
            <person name="Paez-Espino D."/>
            <person name="Jungbluth S."/>
            <person name="Walsh D.A."/>
            <person name="Denef V.J."/>
            <person name="McMahon K.D."/>
            <person name="Konstantinidis K.T."/>
            <person name="Eloe-Fadrosh E.A."/>
            <person name="Kyrpides N.C."/>
            <person name="Woyke T."/>
        </authorList>
    </citation>
    <scope>NUCLEOTIDE SEQUENCE</scope>
    <source>
        <strain evidence="2">GVMAG-M-3300001348-25</strain>
    </source>
</reference>
<dbReference type="PANTHER" id="PTHR11669">
    <property type="entry name" value="REPLICATION FACTOR C / DNA POLYMERASE III GAMMA-TAU SUBUNIT"/>
    <property type="match status" value="1"/>
</dbReference>
<name>A0A6C0EGV5_9ZZZZ</name>